<evidence type="ECO:0000313" key="1">
    <source>
        <dbReference type="EnsemblMetazoa" id="PPA09772.1"/>
    </source>
</evidence>
<reference evidence="2" key="1">
    <citation type="journal article" date="2008" name="Nat. Genet.">
        <title>The Pristionchus pacificus genome provides a unique perspective on nematode lifestyle and parasitism.</title>
        <authorList>
            <person name="Dieterich C."/>
            <person name="Clifton S.W."/>
            <person name="Schuster L.N."/>
            <person name="Chinwalla A."/>
            <person name="Delehaunty K."/>
            <person name="Dinkelacker I."/>
            <person name="Fulton L."/>
            <person name="Fulton R."/>
            <person name="Godfrey J."/>
            <person name="Minx P."/>
            <person name="Mitreva M."/>
            <person name="Roeseler W."/>
            <person name="Tian H."/>
            <person name="Witte H."/>
            <person name="Yang S.P."/>
            <person name="Wilson R.K."/>
            <person name="Sommer R.J."/>
        </authorList>
    </citation>
    <scope>NUCLEOTIDE SEQUENCE [LARGE SCALE GENOMIC DNA]</scope>
    <source>
        <strain evidence="2">PS312</strain>
    </source>
</reference>
<organism evidence="1 2">
    <name type="scientific">Pristionchus pacificus</name>
    <name type="common">Parasitic nematode worm</name>
    <dbReference type="NCBI Taxonomy" id="54126"/>
    <lineage>
        <taxon>Eukaryota</taxon>
        <taxon>Metazoa</taxon>
        <taxon>Ecdysozoa</taxon>
        <taxon>Nematoda</taxon>
        <taxon>Chromadorea</taxon>
        <taxon>Rhabditida</taxon>
        <taxon>Rhabditina</taxon>
        <taxon>Diplogasteromorpha</taxon>
        <taxon>Diplogasteroidea</taxon>
        <taxon>Neodiplogasteridae</taxon>
        <taxon>Pristionchus</taxon>
    </lineage>
</organism>
<dbReference type="PROSITE" id="PS50089">
    <property type="entry name" value="ZF_RING_2"/>
    <property type="match status" value="1"/>
</dbReference>
<dbReference type="InterPro" id="IPR001841">
    <property type="entry name" value="Znf_RING"/>
</dbReference>
<name>A0A2A6CU80_PRIPA</name>
<dbReference type="AlphaFoldDB" id="A0A2A6CU80"/>
<dbReference type="Proteomes" id="UP000005239">
    <property type="component" value="Unassembled WGS sequence"/>
</dbReference>
<sequence length="402" mass="44204">MTSEIECPKCLEESFEEPIKLAEHIFFCRGDMLGLRVQCPICCRKTFDRTQLRKLVEHMRRPCSRTRSPRRRKCKAAQPIPSAGEIVPLGQSTKDNVAAGELNNVAETLPLSGQPTHGNYAVSRAQYAGDPAVAALPPTDVSMSDPTPAPVLNNINGEALPLSEQAIGAVSNEAGAAVHFCTLCYLKIFTSRIGLNVHMRDTHGQALTAGRLDPRTPRALVPPPLRTFEEIVGSPYLQYASTPFAPFDSRVLGIPSTPVSAPSVYQLTTNQAAERVRQDVNLLRGILKLSLSQHRQSVFNPTTSYICVICVRVVLLGEPIWMLTSSSIDPDTVAHESEKECTVCFTNEKKYIVLPCTHFYSCLYCLQRHATSKCAMCRGAITGYVLRRLYKGAVIDVENGDI</sequence>
<protein>
    <submittedName>
        <fullName evidence="1">RING-type domain-containing protein</fullName>
    </submittedName>
</protein>
<dbReference type="Gene3D" id="3.30.40.10">
    <property type="entry name" value="Zinc/RING finger domain, C3HC4 (zinc finger)"/>
    <property type="match status" value="1"/>
</dbReference>
<dbReference type="SUPFAM" id="SSF57850">
    <property type="entry name" value="RING/U-box"/>
    <property type="match status" value="1"/>
</dbReference>
<proteinExistence type="predicted"/>
<evidence type="ECO:0000313" key="2">
    <source>
        <dbReference type="Proteomes" id="UP000005239"/>
    </source>
</evidence>
<dbReference type="InterPro" id="IPR013083">
    <property type="entry name" value="Znf_RING/FYVE/PHD"/>
</dbReference>
<reference evidence="1" key="2">
    <citation type="submission" date="2022-06" db="UniProtKB">
        <authorList>
            <consortium name="EnsemblMetazoa"/>
        </authorList>
    </citation>
    <scope>IDENTIFICATION</scope>
    <source>
        <strain evidence="1">PS312</strain>
    </source>
</reference>
<accession>A0A8R1YCU8</accession>
<gene>
    <name evidence="1" type="primary">WBGene00099326</name>
</gene>
<dbReference type="EnsemblMetazoa" id="PPA09772.1">
    <property type="protein sequence ID" value="PPA09772.1"/>
    <property type="gene ID" value="WBGene00099326"/>
</dbReference>
<dbReference type="OrthoDB" id="7701469at2759"/>
<dbReference type="Pfam" id="PF13920">
    <property type="entry name" value="zf-C3HC4_3"/>
    <property type="match status" value="1"/>
</dbReference>
<keyword evidence="2" id="KW-1185">Reference proteome</keyword>
<accession>A0A2A6CU80</accession>